<dbReference type="Proteomes" id="UP000719412">
    <property type="component" value="Unassembled WGS sequence"/>
</dbReference>
<proteinExistence type="predicted"/>
<dbReference type="AlphaFoldDB" id="A0A8J6LE49"/>
<reference evidence="2" key="1">
    <citation type="journal article" date="2020" name="J Insects Food Feed">
        <title>The yellow mealworm (Tenebrio molitor) genome: a resource for the emerging insects as food and feed industry.</title>
        <authorList>
            <person name="Eriksson T."/>
            <person name="Andere A."/>
            <person name="Kelstrup H."/>
            <person name="Emery V."/>
            <person name="Picard C."/>
        </authorList>
    </citation>
    <scope>NUCLEOTIDE SEQUENCE</scope>
    <source>
        <strain evidence="2">Stoneville</strain>
        <tissue evidence="2">Whole head</tissue>
    </source>
</reference>
<comment type="caution">
    <text evidence="2">The sequence shown here is derived from an EMBL/GenBank/DDBJ whole genome shotgun (WGS) entry which is preliminary data.</text>
</comment>
<organism evidence="2 3">
    <name type="scientific">Tenebrio molitor</name>
    <name type="common">Yellow mealworm beetle</name>
    <dbReference type="NCBI Taxonomy" id="7067"/>
    <lineage>
        <taxon>Eukaryota</taxon>
        <taxon>Metazoa</taxon>
        <taxon>Ecdysozoa</taxon>
        <taxon>Arthropoda</taxon>
        <taxon>Hexapoda</taxon>
        <taxon>Insecta</taxon>
        <taxon>Pterygota</taxon>
        <taxon>Neoptera</taxon>
        <taxon>Endopterygota</taxon>
        <taxon>Coleoptera</taxon>
        <taxon>Polyphaga</taxon>
        <taxon>Cucujiformia</taxon>
        <taxon>Tenebrionidae</taxon>
        <taxon>Tenebrio</taxon>
    </lineage>
</organism>
<evidence type="ECO:0000256" key="1">
    <source>
        <dbReference type="SAM" id="MobiDB-lite"/>
    </source>
</evidence>
<dbReference type="EMBL" id="JABDTM020018761">
    <property type="protein sequence ID" value="KAH0817835.1"/>
    <property type="molecule type" value="Genomic_DNA"/>
</dbReference>
<reference evidence="2" key="2">
    <citation type="submission" date="2021-08" db="EMBL/GenBank/DDBJ databases">
        <authorList>
            <person name="Eriksson T."/>
        </authorList>
    </citation>
    <scope>NUCLEOTIDE SEQUENCE</scope>
    <source>
        <strain evidence="2">Stoneville</strain>
        <tissue evidence="2">Whole head</tissue>
    </source>
</reference>
<accession>A0A8J6LE49</accession>
<feature type="compositionally biased region" description="Basic and acidic residues" evidence="1">
    <location>
        <begin position="81"/>
        <end position="92"/>
    </location>
</feature>
<evidence type="ECO:0000313" key="3">
    <source>
        <dbReference type="Proteomes" id="UP000719412"/>
    </source>
</evidence>
<sequence length="92" mass="10456">MHQDKFNVNFIKLIASYLKDRQLKVKINNTVSTEKSIESGVPQGSILAIEEEDKQQGLPRTEDEDKNVSKNAEGRQGLPRVGDEGDDIRMKW</sequence>
<protein>
    <submittedName>
        <fullName evidence="2">Uncharacterized protein</fullName>
    </submittedName>
</protein>
<evidence type="ECO:0000313" key="2">
    <source>
        <dbReference type="EMBL" id="KAH0817835.1"/>
    </source>
</evidence>
<keyword evidence="3" id="KW-1185">Reference proteome</keyword>
<feature type="region of interest" description="Disordered" evidence="1">
    <location>
        <begin position="35"/>
        <end position="92"/>
    </location>
</feature>
<name>A0A8J6LE49_TENMO</name>
<gene>
    <name evidence="2" type="ORF">GEV33_004956</name>
</gene>